<keyword evidence="1" id="KW-0472">Membrane</keyword>
<dbReference type="AlphaFoldDB" id="A0A2H1GTT4"/>
<dbReference type="Pfam" id="PF11915">
    <property type="entry name" value="DUF3433"/>
    <property type="match status" value="2"/>
</dbReference>
<sequence>MSSATHKSDKPLPTIPIVHIEPLDDENDTDDTAKPAKPWRPVTLRWPYLSVLILITVGLIATIQWLLYTSDRDQGIIFAKDINDLPLRRSFSYMYLPTIISVIYSFLWTWVDLDIKRLEPWFQLSKDGGASGANSVLLSYPLEFLVTLPFTAFKRRHWSVLSAAMIMILVFWGLTPIQAGIFAVRTIRIQETDVLGSLAKDYTPISDQGNLSGLYAQSVYNIAWLNETLPPFMTKNFVLSEFGPTESMSVEASNITYTGPTTLYSVDLSCEPATVWNSSGQYYYNNTLGCSFSAPRYRPMGGNDTTKPFDAIYVGYQNENGFAAYYLSAQCEENNFHQFFVRWSNSTPDAILDADEAGNMDPSMANETSLFCQASYYQQEGKATVSLPSNAVLGFQEVGERQPLPTDMFNISSFEWAMSSGVEEVPIRGFYPTASFPDQKSQLIDTPLNLAYLPRAAPFAIATSQHPIEAYMDPEILQSAYQSAYRLLFARQLVDILGSKDNGTQVRGERTITTEAVVVVPIFAYAATAVLFLVLILATGIFTQTPRRCNKMDRDPATIGIAMELVAGHQPTSEAFTNLDKCNEKDLSEGLAHTMFHLQDSVSSKGPFDTRLRKTDNAIISRQLTPPMTEKTTIERTVTTKQVWGPGIQPMEMKMYIAFAFFLLQAASMIVFLVLFIRARTNNGKSILPNNDILLTSAKGLPLPSESTFVRQLVQNYIPLALATFIEPFWLLLTRLLSLLQPFEELRKGHAAASHSIDVDYASLPPQLLFLRAIRARHLVLALVCSMVILANVLSVALSGMMYEGTANVTTVASFSPMVSAHFRALNGTGLPFNGNLNINSDGGTTSEPFYLEMSNLTAKTPLPPWTDENFAYLPVDVNATNPNSTLQIRTQAFGAHLDCRSLTADYYTITFGEDASELSLNTTWQEENGSIVRCANYRSWTRSFGDSALDGIRDSMPGHVAAEMNAMLSGRLTEPENDLLCRQHILAGWLRADWSIITGAGGGNTVKGLPKMKLDSKNETMMLCKPVISIGPAEIIVDSSGRVRRALSVNASSSGIDQYFTSQSEDLVAQANQFVVDSDSTWHNDSFPSDYLNYLTMQITEDHLLLDPSRPVPSPDKVAKGLDIVYQRLFALLISTNIDRLFEEADKGQAVKGLVITPHTRILFSTPAFIVAETILVCYLLTTILFYARRPWRVLPRLPSSIASIVAYFAASGAFQEISRLQKSHFLTDAKTLRESWKWGYGTFMGSDRRYHTGIERVPFVTVFRDENMPTQRLVS</sequence>
<feature type="transmembrane region" description="Helical" evidence="1">
    <location>
        <begin position="131"/>
        <end position="153"/>
    </location>
</feature>
<dbReference type="Proteomes" id="UP000245764">
    <property type="component" value="Chromosome 8"/>
</dbReference>
<feature type="transmembrane region" description="Helical" evidence="1">
    <location>
        <begin position="522"/>
        <end position="542"/>
    </location>
</feature>
<feature type="transmembrane region" description="Helical" evidence="1">
    <location>
        <begin position="1169"/>
        <end position="1189"/>
    </location>
</feature>
<accession>A0A2H1GTT4</accession>
<dbReference type="PANTHER" id="PTHR37544:SF3">
    <property type="entry name" value="SPRAY"/>
    <property type="match status" value="1"/>
</dbReference>
<feature type="transmembrane region" description="Helical" evidence="1">
    <location>
        <begin position="48"/>
        <end position="69"/>
    </location>
</feature>
<feature type="transmembrane region" description="Helical" evidence="1">
    <location>
        <begin position="90"/>
        <end position="111"/>
    </location>
</feature>
<dbReference type="PANTHER" id="PTHR37544">
    <property type="entry name" value="SPRAY-RELATED"/>
    <property type="match status" value="1"/>
</dbReference>
<feature type="transmembrane region" description="Helical" evidence="1">
    <location>
        <begin position="779"/>
        <end position="803"/>
    </location>
</feature>
<organism evidence="2 3">
    <name type="scientific">Zymoseptoria tritici ST99CH_1E4</name>
    <dbReference type="NCBI Taxonomy" id="1276532"/>
    <lineage>
        <taxon>Eukaryota</taxon>
        <taxon>Fungi</taxon>
        <taxon>Dikarya</taxon>
        <taxon>Ascomycota</taxon>
        <taxon>Pezizomycotina</taxon>
        <taxon>Dothideomycetes</taxon>
        <taxon>Dothideomycetidae</taxon>
        <taxon>Mycosphaerellales</taxon>
        <taxon>Mycosphaerellaceae</taxon>
        <taxon>Zymoseptoria</taxon>
    </lineage>
</organism>
<gene>
    <name evidence="2" type="ORF">ZT1E4_G8530</name>
</gene>
<evidence type="ECO:0000313" key="2">
    <source>
        <dbReference type="EMBL" id="SMR56933.1"/>
    </source>
</evidence>
<keyword evidence="1" id="KW-0812">Transmembrane</keyword>
<feature type="transmembrane region" description="Helical" evidence="1">
    <location>
        <begin position="160"/>
        <end position="184"/>
    </location>
</feature>
<name>A0A2H1GTT4_ZYMTR</name>
<feature type="transmembrane region" description="Helical" evidence="1">
    <location>
        <begin position="717"/>
        <end position="738"/>
    </location>
</feature>
<proteinExistence type="predicted"/>
<protein>
    <submittedName>
        <fullName evidence="2">Uncharacterized protein</fullName>
    </submittedName>
</protein>
<reference evidence="3" key="1">
    <citation type="submission" date="2017-05" db="EMBL/GenBank/DDBJ databases">
        <authorList>
            <person name="Song R."/>
            <person name="Chenine A.L."/>
            <person name="Ruprecht R.M."/>
        </authorList>
    </citation>
    <scope>NUCLEOTIDE SEQUENCE [LARGE SCALE GENOMIC DNA]</scope>
</reference>
<dbReference type="EMBL" id="LT854260">
    <property type="protein sequence ID" value="SMR56933.1"/>
    <property type="molecule type" value="Genomic_DNA"/>
</dbReference>
<feature type="transmembrane region" description="Helical" evidence="1">
    <location>
        <begin position="656"/>
        <end position="677"/>
    </location>
</feature>
<keyword evidence="1" id="KW-1133">Transmembrane helix</keyword>
<evidence type="ECO:0000256" key="1">
    <source>
        <dbReference type="SAM" id="Phobius"/>
    </source>
</evidence>
<dbReference type="InterPro" id="IPR021840">
    <property type="entry name" value="DUF3433"/>
</dbReference>
<evidence type="ECO:0000313" key="3">
    <source>
        <dbReference type="Proteomes" id="UP000245764"/>
    </source>
</evidence>